<name>A0A8S5PBL1_9CAUD</name>
<sequence>MGLTRLETFDLPVSCLLDLIAVHQIKTEGAEPKPTREDEAREFMRLLTYQ</sequence>
<accession>A0A8S5PBL1</accession>
<organism evidence="1">
    <name type="scientific">Myoviridae sp. ctZNX6</name>
    <dbReference type="NCBI Taxonomy" id="2825127"/>
    <lineage>
        <taxon>Viruses</taxon>
        <taxon>Duplodnaviria</taxon>
        <taxon>Heunggongvirae</taxon>
        <taxon>Uroviricota</taxon>
        <taxon>Caudoviricetes</taxon>
    </lineage>
</organism>
<reference evidence="1" key="1">
    <citation type="journal article" date="2021" name="Proc. Natl. Acad. Sci. U.S.A.">
        <title>A Catalog of Tens of Thousands of Viruses from Human Metagenomes Reveals Hidden Associations with Chronic Diseases.</title>
        <authorList>
            <person name="Tisza M.J."/>
            <person name="Buck C.B."/>
        </authorList>
    </citation>
    <scope>NUCLEOTIDE SEQUENCE</scope>
    <source>
        <strain evidence="1">CtZNX6</strain>
    </source>
</reference>
<proteinExistence type="predicted"/>
<protein>
    <submittedName>
        <fullName evidence="1">Uncharacterized protein</fullName>
    </submittedName>
</protein>
<dbReference type="EMBL" id="BK015373">
    <property type="protein sequence ID" value="DAE03761.1"/>
    <property type="molecule type" value="Genomic_DNA"/>
</dbReference>
<evidence type="ECO:0000313" key="1">
    <source>
        <dbReference type="EMBL" id="DAE03761.1"/>
    </source>
</evidence>